<dbReference type="CDD" id="cd09917">
    <property type="entry name" value="F-box_SF"/>
    <property type="match status" value="1"/>
</dbReference>
<sequence>MVSDTPVTIDSLPPELLSQILGYLEPPPPSPHRFHDQPNERMLKQPENDLKISSLVCRRWRATALPVLFRHIIWRLDRWQLVRVDPTQGRDPIEELPLLSFLRDNDLGHRVDSLTIVMRDSLQGMAFGGTRDDNLERAKRMHEEGSNSSLTAGVEMPSLFSDRSEWWSGNSGPGPRYGRSGSQWVTTYNEDNNWVWDLLFSIMDPRTFTIMATPQVLATLLSMRIYLNDAWSFSRHADHILSLSRETKSPRALTSTSSTSGKTAEPVSSSSSSSKTPDPSRPSSSVSPPDPPKRSRSTLFTIRPWTHLLLNEGSSTRVYKTYEFFHRRPPSILNALLGSDRSVDNPPLVPPTLKSLAYVSIFPLSSHFSTLVNNLPRLEKLFVQVVPRNDILRDQEEMRNIQHADLWMERNTCYSLVMRELLSSELPGHDDDDDDNDDDDANADDQNGSDTSRENNWRYLREFESGDAADKEAWDMAVQFVCMSGTGWRVEREGVFVKGHLPPTVPASPNSLLAGTGEADLFMGDNHHEDQDDDHEHTPEPFQGQLERMAFRGTAHLPYSPVTGSVESYVFAELPWVYTNSNTMDVDFFALLQDVTGQDLDYLDPTWYHAADEDDPEQYEYMWLDL</sequence>
<gene>
    <name evidence="2" type="ORF">B0H66DRAFT_551710</name>
</gene>
<dbReference type="AlphaFoldDB" id="A0AAE0MD92"/>
<feature type="region of interest" description="Disordered" evidence="1">
    <location>
        <begin position="245"/>
        <end position="297"/>
    </location>
</feature>
<comment type="caution">
    <text evidence="2">The sequence shown here is derived from an EMBL/GenBank/DDBJ whole genome shotgun (WGS) entry which is preliminary data.</text>
</comment>
<reference evidence="2" key="2">
    <citation type="submission" date="2023-06" db="EMBL/GenBank/DDBJ databases">
        <authorList>
            <consortium name="Lawrence Berkeley National Laboratory"/>
            <person name="Haridas S."/>
            <person name="Hensen N."/>
            <person name="Bonometti L."/>
            <person name="Westerberg I."/>
            <person name="Brannstrom I.O."/>
            <person name="Guillou S."/>
            <person name="Cros-Aarteil S."/>
            <person name="Calhoun S."/>
            <person name="Kuo A."/>
            <person name="Mondo S."/>
            <person name="Pangilinan J."/>
            <person name="Riley R."/>
            <person name="Labutti K."/>
            <person name="Andreopoulos B."/>
            <person name="Lipzen A."/>
            <person name="Chen C."/>
            <person name="Yanf M."/>
            <person name="Daum C."/>
            <person name="Ng V."/>
            <person name="Clum A."/>
            <person name="Steindorff A."/>
            <person name="Ohm R."/>
            <person name="Martin F."/>
            <person name="Silar P."/>
            <person name="Natvig D."/>
            <person name="Lalanne C."/>
            <person name="Gautier V."/>
            <person name="Ament-Velasquez S.L."/>
            <person name="Kruys A."/>
            <person name="Hutchinson M.I."/>
            <person name="Powell A.J."/>
            <person name="Barry K."/>
            <person name="Miller A.N."/>
            <person name="Grigoriev I.V."/>
            <person name="Debuchy R."/>
            <person name="Gladieux P."/>
            <person name="Thoren M.H."/>
            <person name="Johannesson H."/>
        </authorList>
    </citation>
    <scope>NUCLEOTIDE SEQUENCE</scope>
    <source>
        <strain evidence="2">CBS 118394</strain>
    </source>
</reference>
<evidence type="ECO:0000256" key="1">
    <source>
        <dbReference type="SAM" id="MobiDB-lite"/>
    </source>
</evidence>
<keyword evidence="3" id="KW-1185">Reference proteome</keyword>
<proteinExistence type="predicted"/>
<feature type="compositionally biased region" description="Low complexity" evidence="1">
    <location>
        <begin position="266"/>
        <end position="287"/>
    </location>
</feature>
<name>A0AAE0MD92_9PEZI</name>
<feature type="region of interest" description="Disordered" evidence="1">
    <location>
        <begin position="425"/>
        <end position="456"/>
    </location>
</feature>
<organism evidence="2 3">
    <name type="scientific">Apodospora peruviana</name>
    <dbReference type="NCBI Taxonomy" id="516989"/>
    <lineage>
        <taxon>Eukaryota</taxon>
        <taxon>Fungi</taxon>
        <taxon>Dikarya</taxon>
        <taxon>Ascomycota</taxon>
        <taxon>Pezizomycotina</taxon>
        <taxon>Sordariomycetes</taxon>
        <taxon>Sordariomycetidae</taxon>
        <taxon>Sordariales</taxon>
        <taxon>Lasiosphaeriaceae</taxon>
        <taxon>Apodospora</taxon>
    </lineage>
</organism>
<evidence type="ECO:0000313" key="3">
    <source>
        <dbReference type="Proteomes" id="UP001283341"/>
    </source>
</evidence>
<accession>A0AAE0MD92</accession>
<evidence type="ECO:0000313" key="2">
    <source>
        <dbReference type="EMBL" id="KAK3326794.1"/>
    </source>
</evidence>
<dbReference type="EMBL" id="JAUEDM010000002">
    <property type="protein sequence ID" value="KAK3326794.1"/>
    <property type="molecule type" value="Genomic_DNA"/>
</dbReference>
<dbReference type="Gene3D" id="1.20.1280.50">
    <property type="match status" value="1"/>
</dbReference>
<protein>
    <submittedName>
        <fullName evidence="2">F-box domain-containing protein</fullName>
    </submittedName>
</protein>
<dbReference type="Proteomes" id="UP001283341">
    <property type="component" value="Unassembled WGS sequence"/>
</dbReference>
<reference evidence="2" key="1">
    <citation type="journal article" date="2023" name="Mol. Phylogenet. Evol.">
        <title>Genome-scale phylogeny and comparative genomics of the fungal order Sordariales.</title>
        <authorList>
            <person name="Hensen N."/>
            <person name="Bonometti L."/>
            <person name="Westerberg I."/>
            <person name="Brannstrom I.O."/>
            <person name="Guillou S."/>
            <person name="Cros-Aarteil S."/>
            <person name="Calhoun S."/>
            <person name="Haridas S."/>
            <person name="Kuo A."/>
            <person name="Mondo S."/>
            <person name="Pangilinan J."/>
            <person name="Riley R."/>
            <person name="LaButti K."/>
            <person name="Andreopoulos B."/>
            <person name="Lipzen A."/>
            <person name="Chen C."/>
            <person name="Yan M."/>
            <person name="Daum C."/>
            <person name="Ng V."/>
            <person name="Clum A."/>
            <person name="Steindorff A."/>
            <person name="Ohm R.A."/>
            <person name="Martin F."/>
            <person name="Silar P."/>
            <person name="Natvig D.O."/>
            <person name="Lalanne C."/>
            <person name="Gautier V."/>
            <person name="Ament-Velasquez S.L."/>
            <person name="Kruys A."/>
            <person name="Hutchinson M.I."/>
            <person name="Powell A.J."/>
            <person name="Barry K."/>
            <person name="Miller A.N."/>
            <person name="Grigoriev I.V."/>
            <person name="Debuchy R."/>
            <person name="Gladieux P."/>
            <person name="Hiltunen Thoren M."/>
            <person name="Johannesson H."/>
        </authorList>
    </citation>
    <scope>NUCLEOTIDE SEQUENCE</scope>
    <source>
        <strain evidence="2">CBS 118394</strain>
    </source>
</reference>
<feature type="compositionally biased region" description="Acidic residues" evidence="1">
    <location>
        <begin position="430"/>
        <end position="443"/>
    </location>
</feature>
<feature type="compositionally biased region" description="Polar residues" evidence="1">
    <location>
        <begin position="252"/>
        <end position="262"/>
    </location>
</feature>